<dbReference type="PROSITE" id="PS51012">
    <property type="entry name" value="ABC_TM2"/>
    <property type="match status" value="1"/>
</dbReference>
<dbReference type="Pfam" id="PF01061">
    <property type="entry name" value="ABC2_membrane"/>
    <property type="match status" value="1"/>
</dbReference>
<evidence type="ECO:0000256" key="2">
    <source>
        <dbReference type="ARBA" id="ARBA00007783"/>
    </source>
</evidence>
<reference evidence="9 10" key="1">
    <citation type="submission" date="2015-09" db="EMBL/GenBank/DDBJ databases">
        <title>Identification and resolution of microdiversity through metagenomic sequencing of parallel consortia.</title>
        <authorList>
            <person name="Nelson W.C."/>
            <person name="Romine M.F."/>
            <person name="Lindemann S.R."/>
        </authorList>
    </citation>
    <scope>NUCLEOTIDE SEQUENCE [LARGE SCALE GENOMIC DNA]</scope>
    <source>
        <strain evidence="9">Ana</strain>
    </source>
</reference>
<evidence type="ECO:0000256" key="1">
    <source>
        <dbReference type="ARBA" id="ARBA00004651"/>
    </source>
</evidence>
<organism evidence="9 10">
    <name type="scientific">Phormidesmis priestleyi Ana</name>
    <dbReference type="NCBI Taxonomy" id="1666911"/>
    <lineage>
        <taxon>Bacteria</taxon>
        <taxon>Bacillati</taxon>
        <taxon>Cyanobacteriota</taxon>
        <taxon>Cyanophyceae</taxon>
        <taxon>Leptolyngbyales</taxon>
        <taxon>Leptolyngbyaceae</taxon>
        <taxon>Phormidesmis</taxon>
    </lineage>
</organism>
<dbReference type="GO" id="GO:0140359">
    <property type="term" value="F:ABC-type transporter activity"/>
    <property type="evidence" value="ECO:0007669"/>
    <property type="project" value="InterPro"/>
</dbReference>
<protein>
    <recommendedName>
        <fullName evidence="7">Transport permease protein</fullName>
    </recommendedName>
</protein>
<keyword evidence="3 7" id="KW-1003">Cell membrane</keyword>
<dbReference type="PANTHER" id="PTHR43077">
    <property type="entry name" value="TRANSPORT PERMEASE YVFS-RELATED"/>
    <property type="match status" value="1"/>
</dbReference>
<evidence type="ECO:0000313" key="9">
    <source>
        <dbReference type="EMBL" id="KPQ37280.1"/>
    </source>
</evidence>
<keyword evidence="4 7" id="KW-0812">Transmembrane</keyword>
<dbReference type="InterPro" id="IPR047817">
    <property type="entry name" value="ABC2_TM_bact-type"/>
</dbReference>
<evidence type="ECO:0000256" key="3">
    <source>
        <dbReference type="ARBA" id="ARBA00022475"/>
    </source>
</evidence>
<dbReference type="EMBL" id="LJZR01000002">
    <property type="protein sequence ID" value="KPQ37280.1"/>
    <property type="molecule type" value="Genomic_DNA"/>
</dbReference>
<dbReference type="GO" id="GO:0043190">
    <property type="term" value="C:ATP-binding cassette (ABC) transporter complex"/>
    <property type="evidence" value="ECO:0007669"/>
    <property type="project" value="InterPro"/>
</dbReference>
<accession>A0A0P7ZQ61</accession>
<dbReference type="InterPro" id="IPR051328">
    <property type="entry name" value="T7SS_ABC-Transporter"/>
</dbReference>
<feature type="transmembrane region" description="Helical" evidence="7">
    <location>
        <begin position="258"/>
        <end position="281"/>
    </location>
</feature>
<evidence type="ECO:0000256" key="7">
    <source>
        <dbReference type="RuleBase" id="RU361157"/>
    </source>
</evidence>
<evidence type="ECO:0000256" key="4">
    <source>
        <dbReference type="ARBA" id="ARBA00022692"/>
    </source>
</evidence>
<comment type="caution">
    <text evidence="9">The sequence shown here is derived from an EMBL/GenBank/DDBJ whole genome shotgun (WGS) entry which is preliminary data.</text>
</comment>
<feature type="transmembrane region" description="Helical" evidence="7">
    <location>
        <begin position="175"/>
        <end position="197"/>
    </location>
</feature>
<feature type="transmembrane region" description="Helical" evidence="7">
    <location>
        <begin position="94"/>
        <end position="117"/>
    </location>
</feature>
<keyword evidence="5 7" id="KW-1133">Transmembrane helix</keyword>
<comment type="subcellular location">
    <subcellularLocation>
        <location evidence="1 7">Cell membrane</location>
        <topology evidence="1 7">Multi-pass membrane protein</topology>
    </subcellularLocation>
</comment>
<dbReference type="Proteomes" id="UP000050465">
    <property type="component" value="Unassembled WGS sequence"/>
</dbReference>
<dbReference type="PIRSF" id="PIRSF006648">
    <property type="entry name" value="DrrB"/>
    <property type="match status" value="1"/>
</dbReference>
<proteinExistence type="inferred from homology"/>
<feature type="transmembrane region" description="Helical" evidence="7">
    <location>
        <begin position="138"/>
        <end position="163"/>
    </location>
</feature>
<feature type="transmembrane region" description="Helical" evidence="7">
    <location>
        <begin position="60"/>
        <end position="82"/>
    </location>
</feature>
<dbReference type="PANTHER" id="PTHR43077:SF8">
    <property type="entry name" value="DOXORUBICIN RESISTANCE ABC TRANSPORTER PERMEASE PROTEIN DRRB"/>
    <property type="match status" value="1"/>
</dbReference>
<keyword evidence="6 7" id="KW-0472">Membrane</keyword>
<dbReference type="STRING" id="1666911.HLUCCA11_02270"/>
<dbReference type="InterPro" id="IPR000412">
    <property type="entry name" value="ABC_2_transport"/>
</dbReference>
<comment type="similarity">
    <text evidence="2 7">Belongs to the ABC-2 integral membrane protein family.</text>
</comment>
<gene>
    <name evidence="9" type="ORF">HLUCCA11_02270</name>
</gene>
<keyword evidence="7" id="KW-0813">Transport</keyword>
<dbReference type="InterPro" id="IPR013525">
    <property type="entry name" value="ABC2_TM"/>
</dbReference>
<evidence type="ECO:0000259" key="8">
    <source>
        <dbReference type="PROSITE" id="PS51012"/>
    </source>
</evidence>
<feature type="domain" description="ABC transmembrane type-2" evidence="8">
    <location>
        <begin position="58"/>
        <end position="287"/>
    </location>
</feature>
<evidence type="ECO:0000313" key="10">
    <source>
        <dbReference type="Proteomes" id="UP000050465"/>
    </source>
</evidence>
<sequence>MSTLQNAQDAWSQPDGTINEKAIAAVVAARQEGGWGRSLHDILTIARRNLLIEFRNPAEILVSTAFPISLFLVFTASFAKVVAPGESYSSYAQFLLPFTLVQGLIFGSVNVGSVFYNDLESGRDVRLRAMPIARLAAVGGRLVAAAVRILFQISGIVLVGHLVGFRFYSGLLSTIGFFLLPTVFVLSIALIAVYIAIGAQSSETILAVMNPWILPFTFLSIGYVPKEGFPDWAVGFVSHNPVSMVTQAMRALANGEPAAQSVIITLAWSLALVLLFGPLTLRAYKRKI</sequence>
<evidence type="ECO:0000256" key="5">
    <source>
        <dbReference type="ARBA" id="ARBA00022989"/>
    </source>
</evidence>
<dbReference type="AlphaFoldDB" id="A0A0P7ZQ61"/>
<evidence type="ECO:0000256" key="6">
    <source>
        <dbReference type="ARBA" id="ARBA00023136"/>
    </source>
</evidence>
<name>A0A0P7ZQ61_9CYAN</name>
<feature type="transmembrane region" description="Helical" evidence="7">
    <location>
        <begin position="204"/>
        <end position="224"/>
    </location>
</feature>